<dbReference type="InterPro" id="IPR017970">
    <property type="entry name" value="Homeobox_CS"/>
</dbReference>
<sequence>MIAASSMTSPPVMSTSLATSTPAALRYSINDILGLKLDHNQSYHLPGAQLLTSHSTDPLKDAADDYYSLFSRKTDTNLPPLKKHHLMSNTPSQSEMSEPSVQGNHNAFSEKDDQKDRTSECVRMDDEENSLDGSSKVSAVSSAPNSPSYEPPDSNTTQTGSSSRTEPNNDNQLSHASDGSRTKGDGKAKVKKEGGKSSLKKHRRNRTTFTTFQLHQLERAFDKSHYPDVYAREELASRVTLPEVRVQVWFQNRRAKWRRQEKLESQHFKLNCGSLPCDMGSPPGGVNVANMAVNDNTFSQLMLLNKPPSQGPSHFSNFLMQQSVTHNRQGMPSIPPLSSFFSSPFSPSYLPGQADYPQSTETVDGAASSGFAQPLHTLRKKAREHLNFLSKDYRH</sequence>
<dbReference type="CDD" id="cd00086">
    <property type="entry name" value="homeodomain"/>
    <property type="match status" value="1"/>
</dbReference>
<dbReference type="GO" id="GO:0000978">
    <property type="term" value="F:RNA polymerase II cis-regulatory region sequence-specific DNA binding"/>
    <property type="evidence" value="ECO:0007669"/>
    <property type="project" value="TreeGrafter"/>
</dbReference>
<protein>
    <recommendedName>
        <fullName evidence="10">Homeobox domain-containing protein</fullName>
    </recommendedName>
</protein>
<feature type="compositionally biased region" description="Low complexity" evidence="9">
    <location>
        <begin position="134"/>
        <end position="148"/>
    </location>
</feature>
<dbReference type="OrthoDB" id="6159439at2759"/>
<evidence type="ECO:0000256" key="4">
    <source>
        <dbReference type="ARBA" id="ARBA00023155"/>
    </source>
</evidence>
<dbReference type="Pfam" id="PF00046">
    <property type="entry name" value="Homeodomain"/>
    <property type="match status" value="1"/>
</dbReference>
<keyword evidence="3 7" id="KW-0238">DNA-binding</keyword>
<dbReference type="InterPro" id="IPR009057">
    <property type="entry name" value="Homeodomain-like_sf"/>
</dbReference>
<feature type="compositionally biased region" description="Basic and acidic residues" evidence="9">
    <location>
        <begin position="178"/>
        <end position="195"/>
    </location>
</feature>
<dbReference type="AlphaFoldDB" id="A0A1D1VTE1"/>
<dbReference type="PANTHER" id="PTHR46271:SF4">
    <property type="entry name" value="HOMEOBOX PROTEIN, PUTATIVE-RELATED"/>
    <property type="match status" value="1"/>
</dbReference>
<dbReference type="PROSITE" id="PS00027">
    <property type="entry name" value="HOMEOBOX_1"/>
    <property type="match status" value="1"/>
</dbReference>
<keyword evidence="12" id="KW-1185">Reference proteome</keyword>
<accession>A0A1D1VTE1</accession>
<feature type="compositionally biased region" description="Polar residues" evidence="9">
    <location>
        <begin position="87"/>
        <end position="107"/>
    </location>
</feature>
<reference evidence="11 12" key="1">
    <citation type="journal article" date="2016" name="Nat. Commun.">
        <title>Extremotolerant tardigrade genome and improved radiotolerance of human cultured cells by tardigrade-unique protein.</title>
        <authorList>
            <person name="Hashimoto T."/>
            <person name="Horikawa D.D."/>
            <person name="Saito Y."/>
            <person name="Kuwahara H."/>
            <person name="Kozuka-Hata H."/>
            <person name="Shin-I T."/>
            <person name="Minakuchi Y."/>
            <person name="Ohishi K."/>
            <person name="Motoyama A."/>
            <person name="Aizu T."/>
            <person name="Enomoto A."/>
            <person name="Kondo K."/>
            <person name="Tanaka S."/>
            <person name="Hara Y."/>
            <person name="Koshikawa S."/>
            <person name="Sagara H."/>
            <person name="Miura T."/>
            <person name="Yokobori S."/>
            <person name="Miyagawa K."/>
            <person name="Suzuki Y."/>
            <person name="Kubo T."/>
            <person name="Oyama M."/>
            <person name="Kohara Y."/>
            <person name="Fujiyama A."/>
            <person name="Arakawa K."/>
            <person name="Katayama T."/>
            <person name="Toyoda A."/>
            <person name="Kunieda T."/>
        </authorList>
    </citation>
    <scope>NUCLEOTIDE SEQUENCE [LARGE SCALE GENOMIC DNA]</scope>
    <source>
        <strain evidence="11 12">YOKOZUNA-1</strain>
    </source>
</reference>
<evidence type="ECO:0000256" key="2">
    <source>
        <dbReference type="ARBA" id="ARBA00023015"/>
    </source>
</evidence>
<comment type="caution">
    <text evidence="11">The sequence shown here is derived from an EMBL/GenBank/DDBJ whole genome shotgun (WGS) entry which is preliminary data.</text>
</comment>
<feature type="compositionally biased region" description="Basic and acidic residues" evidence="9">
    <location>
        <begin position="108"/>
        <end position="124"/>
    </location>
</feature>
<dbReference type="SUPFAM" id="SSF46689">
    <property type="entry name" value="Homeodomain-like"/>
    <property type="match status" value="1"/>
</dbReference>
<comment type="subcellular location">
    <subcellularLocation>
        <location evidence="1 7 8">Nucleus</location>
    </subcellularLocation>
</comment>
<gene>
    <name evidence="11" type="primary">RvY_15026</name>
    <name evidence="11" type="synonym">RvY_15026.1</name>
    <name evidence="11" type="ORF">RvY_15026-1</name>
</gene>
<dbReference type="InterPro" id="IPR043562">
    <property type="entry name" value="RAX/RAX2"/>
</dbReference>
<feature type="domain" description="Homeobox" evidence="10">
    <location>
        <begin position="200"/>
        <end position="260"/>
    </location>
</feature>
<evidence type="ECO:0000259" key="10">
    <source>
        <dbReference type="PROSITE" id="PS50071"/>
    </source>
</evidence>
<dbReference type="GO" id="GO:0000981">
    <property type="term" value="F:DNA-binding transcription factor activity, RNA polymerase II-specific"/>
    <property type="evidence" value="ECO:0007669"/>
    <property type="project" value="InterPro"/>
</dbReference>
<keyword evidence="5" id="KW-0804">Transcription</keyword>
<keyword evidence="6 7" id="KW-0539">Nucleus</keyword>
<feature type="DNA-binding region" description="Homeobox" evidence="7">
    <location>
        <begin position="202"/>
        <end position="261"/>
    </location>
</feature>
<evidence type="ECO:0000256" key="9">
    <source>
        <dbReference type="SAM" id="MobiDB-lite"/>
    </source>
</evidence>
<dbReference type="InterPro" id="IPR001356">
    <property type="entry name" value="HD"/>
</dbReference>
<organism evidence="11 12">
    <name type="scientific">Ramazzottius varieornatus</name>
    <name type="common">Water bear</name>
    <name type="synonym">Tardigrade</name>
    <dbReference type="NCBI Taxonomy" id="947166"/>
    <lineage>
        <taxon>Eukaryota</taxon>
        <taxon>Metazoa</taxon>
        <taxon>Ecdysozoa</taxon>
        <taxon>Tardigrada</taxon>
        <taxon>Eutardigrada</taxon>
        <taxon>Parachela</taxon>
        <taxon>Hypsibioidea</taxon>
        <taxon>Ramazzottiidae</taxon>
        <taxon>Ramazzottius</taxon>
    </lineage>
</organism>
<dbReference type="Gene3D" id="1.10.10.60">
    <property type="entry name" value="Homeodomain-like"/>
    <property type="match status" value="1"/>
</dbReference>
<dbReference type="Proteomes" id="UP000186922">
    <property type="component" value="Unassembled WGS sequence"/>
</dbReference>
<evidence type="ECO:0000256" key="8">
    <source>
        <dbReference type="RuleBase" id="RU000682"/>
    </source>
</evidence>
<dbReference type="STRING" id="947166.A0A1D1VTE1"/>
<evidence type="ECO:0000256" key="5">
    <source>
        <dbReference type="ARBA" id="ARBA00023163"/>
    </source>
</evidence>
<evidence type="ECO:0000256" key="6">
    <source>
        <dbReference type="ARBA" id="ARBA00023242"/>
    </source>
</evidence>
<dbReference type="FunFam" id="1.10.10.60:FF:000071">
    <property type="entry name" value="Retinal homeobox gene 2"/>
    <property type="match status" value="1"/>
</dbReference>
<keyword evidence="4 7" id="KW-0371">Homeobox</keyword>
<evidence type="ECO:0000256" key="3">
    <source>
        <dbReference type="ARBA" id="ARBA00023125"/>
    </source>
</evidence>
<feature type="region of interest" description="Disordered" evidence="9">
    <location>
        <begin position="73"/>
        <end position="205"/>
    </location>
</feature>
<evidence type="ECO:0000313" key="11">
    <source>
        <dbReference type="EMBL" id="GAV04802.1"/>
    </source>
</evidence>
<evidence type="ECO:0000256" key="7">
    <source>
        <dbReference type="PROSITE-ProRule" id="PRU00108"/>
    </source>
</evidence>
<evidence type="ECO:0000256" key="1">
    <source>
        <dbReference type="ARBA" id="ARBA00004123"/>
    </source>
</evidence>
<keyword evidence="2" id="KW-0805">Transcription regulation</keyword>
<dbReference type="PANTHER" id="PTHR46271">
    <property type="entry name" value="HOMEOBOX PROTEIN, PUTATIVE-RELATED"/>
    <property type="match status" value="1"/>
</dbReference>
<dbReference type="GO" id="GO:0005634">
    <property type="term" value="C:nucleus"/>
    <property type="evidence" value="ECO:0007669"/>
    <property type="project" value="UniProtKB-SubCell"/>
</dbReference>
<feature type="compositionally biased region" description="Polar residues" evidence="9">
    <location>
        <begin position="153"/>
        <end position="177"/>
    </location>
</feature>
<dbReference type="EMBL" id="BDGG01000011">
    <property type="protein sequence ID" value="GAV04802.1"/>
    <property type="molecule type" value="Genomic_DNA"/>
</dbReference>
<dbReference type="SMART" id="SM00389">
    <property type="entry name" value="HOX"/>
    <property type="match status" value="1"/>
</dbReference>
<proteinExistence type="predicted"/>
<name>A0A1D1VTE1_RAMVA</name>
<evidence type="ECO:0000313" key="12">
    <source>
        <dbReference type="Proteomes" id="UP000186922"/>
    </source>
</evidence>
<dbReference type="GO" id="GO:0045944">
    <property type="term" value="P:positive regulation of transcription by RNA polymerase II"/>
    <property type="evidence" value="ECO:0007669"/>
    <property type="project" value="InterPro"/>
</dbReference>
<dbReference type="PROSITE" id="PS50071">
    <property type="entry name" value="HOMEOBOX_2"/>
    <property type="match status" value="1"/>
</dbReference>